<accession>A0AAD6U4M8</accession>
<dbReference type="AlphaFoldDB" id="A0AAD6U4M8"/>
<evidence type="ECO:0000313" key="2">
    <source>
        <dbReference type="Proteomes" id="UP001222325"/>
    </source>
</evidence>
<dbReference type="EMBL" id="JARJCN010000037">
    <property type="protein sequence ID" value="KAJ7084622.1"/>
    <property type="molecule type" value="Genomic_DNA"/>
</dbReference>
<reference evidence="1" key="1">
    <citation type="submission" date="2023-03" db="EMBL/GenBank/DDBJ databases">
        <title>Massive genome expansion in bonnet fungi (Mycena s.s.) driven by repeated elements and novel gene families across ecological guilds.</title>
        <authorList>
            <consortium name="Lawrence Berkeley National Laboratory"/>
            <person name="Harder C.B."/>
            <person name="Miyauchi S."/>
            <person name="Viragh M."/>
            <person name="Kuo A."/>
            <person name="Thoen E."/>
            <person name="Andreopoulos B."/>
            <person name="Lu D."/>
            <person name="Skrede I."/>
            <person name="Drula E."/>
            <person name="Henrissat B."/>
            <person name="Morin E."/>
            <person name="Kohler A."/>
            <person name="Barry K."/>
            <person name="LaButti K."/>
            <person name="Morin E."/>
            <person name="Salamov A."/>
            <person name="Lipzen A."/>
            <person name="Mereny Z."/>
            <person name="Hegedus B."/>
            <person name="Baldrian P."/>
            <person name="Stursova M."/>
            <person name="Weitz H."/>
            <person name="Taylor A."/>
            <person name="Grigoriev I.V."/>
            <person name="Nagy L.G."/>
            <person name="Martin F."/>
            <person name="Kauserud H."/>
        </authorList>
    </citation>
    <scope>NUCLEOTIDE SEQUENCE</scope>
    <source>
        <strain evidence="1">CBHHK173m</strain>
    </source>
</reference>
<sequence length="276" mass="30303">MTERASIVSNGVGGSVSTLQISLARGSSMCLSSTALTRQSGPQKDDMHVAQVKSQAHPLRNAGVAQVPPLACHMHIDTRDFAVCCAYVACSGRFALPGTRNAMCSAAFFSCSYSRCALPAPLWRQLTRATWKRTRVCTTSQAYVGSWWTRKRRRREALRLQGRRGSALSSACSSGKTDRWCGRHRRVGRSCPSSSDAETRVLSFLALVFCKGGSEEWTGCSVLTAVVYLSDNRDSSPVCYCTSRRCKLDFDTAQWTVWSLGITYHIESVMALLVAF</sequence>
<protein>
    <submittedName>
        <fullName evidence="1">Uncharacterized protein</fullName>
    </submittedName>
</protein>
<name>A0AAD6U4M8_9AGAR</name>
<evidence type="ECO:0000313" key="1">
    <source>
        <dbReference type="EMBL" id="KAJ7084622.1"/>
    </source>
</evidence>
<organism evidence="1 2">
    <name type="scientific">Mycena belliarum</name>
    <dbReference type="NCBI Taxonomy" id="1033014"/>
    <lineage>
        <taxon>Eukaryota</taxon>
        <taxon>Fungi</taxon>
        <taxon>Dikarya</taxon>
        <taxon>Basidiomycota</taxon>
        <taxon>Agaricomycotina</taxon>
        <taxon>Agaricomycetes</taxon>
        <taxon>Agaricomycetidae</taxon>
        <taxon>Agaricales</taxon>
        <taxon>Marasmiineae</taxon>
        <taxon>Mycenaceae</taxon>
        <taxon>Mycena</taxon>
    </lineage>
</organism>
<keyword evidence="2" id="KW-1185">Reference proteome</keyword>
<gene>
    <name evidence="1" type="ORF">B0H15DRAFT_848363</name>
</gene>
<proteinExistence type="predicted"/>
<dbReference type="Proteomes" id="UP001222325">
    <property type="component" value="Unassembled WGS sequence"/>
</dbReference>
<comment type="caution">
    <text evidence="1">The sequence shown here is derived from an EMBL/GenBank/DDBJ whole genome shotgun (WGS) entry which is preliminary data.</text>
</comment>